<evidence type="ECO:0000259" key="7">
    <source>
        <dbReference type="PROSITE" id="PS01179"/>
    </source>
</evidence>
<comment type="similarity">
    <text evidence="1">Belongs to the gamma-glutamylcyclotransferase family. ChaC subfamily.</text>
</comment>
<dbReference type="CDD" id="cd06661">
    <property type="entry name" value="GGCT_like"/>
    <property type="match status" value="1"/>
</dbReference>
<dbReference type="InterPro" id="IPR011993">
    <property type="entry name" value="PH-like_dom_sf"/>
</dbReference>
<dbReference type="Pfam" id="PF00640">
    <property type="entry name" value="PID"/>
    <property type="match status" value="1"/>
</dbReference>
<dbReference type="PROSITE" id="PS50001">
    <property type="entry name" value="SH2"/>
    <property type="match status" value="1"/>
</dbReference>
<accession>A0A9N9WS18</accession>
<name>A0A9N9WS18_9DIPT</name>
<comment type="catalytic activity">
    <reaction evidence="4">
        <text>glutathione = L-cysteinylglycine + 5-oxo-L-proline</text>
        <dbReference type="Rhea" id="RHEA:47724"/>
        <dbReference type="ChEBI" id="CHEBI:57925"/>
        <dbReference type="ChEBI" id="CHEBI:58402"/>
        <dbReference type="ChEBI" id="CHEBI:61694"/>
        <dbReference type="EC" id="4.3.2.7"/>
    </reaction>
</comment>
<evidence type="ECO:0000256" key="4">
    <source>
        <dbReference type="ARBA" id="ARBA00048073"/>
    </source>
</evidence>
<feature type="region of interest" description="Disordered" evidence="6">
    <location>
        <begin position="297"/>
        <end position="317"/>
    </location>
</feature>
<dbReference type="Pfam" id="PF00017">
    <property type="entry name" value="SH2"/>
    <property type="match status" value="1"/>
</dbReference>
<dbReference type="InterPro" id="IPR006019">
    <property type="entry name" value="PID_Shc-like"/>
</dbReference>
<dbReference type="SUPFAM" id="SSF50729">
    <property type="entry name" value="PH domain-like"/>
    <property type="match status" value="1"/>
</dbReference>
<dbReference type="SMART" id="SM00252">
    <property type="entry name" value="SH2"/>
    <property type="match status" value="1"/>
</dbReference>
<evidence type="ECO:0000259" key="8">
    <source>
        <dbReference type="PROSITE" id="PS50001"/>
    </source>
</evidence>
<dbReference type="FunFam" id="2.30.29.30:FF:000377">
    <property type="entry name" value="Shc transforming protein"/>
    <property type="match status" value="1"/>
</dbReference>
<dbReference type="InterPro" id="IPR006020">
    <property type="entry name" value="PTB/PI_dom"/>
</dbReference>
<reference evidence="9" key="2">
    <citation type="submission" date="2022-10" db="EMBL/GenBank/DDBJ databases">
        <authorList>
            <consortium name="ENA_rothamsted_submissions"/>
            <consortium name="culmorum"/>
            <person name="King R."/>
        </authorList>
    </citation>
    <scope>NUCLEOTIDE SEQUENCE</scope>
</reference>
<evidence type="ECO:0000256" key="5">
    <source>
        <dbReference type="PROSITE-ProRule" id="PRU00191"/>
    </source>
</evidence>
<dbReference type="Proteomes" id="UP001153620">
    <property type="component" value="Chromosome 2"/>
</dbReference>
<dbReference type="GO" id="GO:0005886">
    <property type="term" value="C:plasma membrane"/>
    <property type="evidence" value="ECO:0007669"/>
    <property type="project" value="TreeGrafter"/>
</dbReference>
<dbReference type="PROSITE" id="PS01179">
    <property type="entry name" value="PID"/>
    <property type="match status" value="1"/>
</dbReference>
<protein>
    <submittedName>
        <fullName evidence="9">Uncharacterized protein</fullName>
    </submittedName>
</protein>
<dbReference type="PANTHER" id="PTHR10337:SF11">
    <property type="entry name" value="DSHC PROTEIN"/>
    <property type="match status" value="1"/>
</dbReference>
<dbReference type="Pfam" id="PF04752">
    <property type="entry name" value="ChaC"/>
    <property type="match status" value="1"/>
</dbReference>
<keyword evidence="10" id="KW-1185">Reference proteome</keyword>
<organism evidence="9 10">
    <name type="scientific">Chironomus riparius</name>
    <dbReference type="NCBI Taxonomy" id="315576"/>
    <lineage>
        <taxon>Eukaryota</taxon>
        <taxon>Metazoa</taxon>
        <taxon>Ecdysozoa</taxon>
        <taxon>Arthropoda</taxon>
        <taxon>Hexapoda</taxon>
        <taxon>Insecta</taxon>
        <taxon>Pterygota</taxon>
        <taxon>Neoptera</taxon>
        <taxon>Endopterygota</taxon>
        <taxon>Diptera</taxon>
        <taxon>Nematocera</taxon>
        <taxon>Chironomoidea</taxon>
        <taxon>Chironomidae</taxon>
        <taxon>Chironominae</taxon>
        <taxon>Chironomus</taxon>
    </lineage>
</organism>
<dbReference type="InterPro" id="IPR036860">
    <property type="entry name" value="SH2_dom_sf"/>
</dbReference>
<dbReference type="PRINTS" id="PR00629">
    <property type="entry name" value="SHCPIDOMAIN"/>
</dbReference>
<feature type="domain" description="PID" evidence="7">
    <location>
        <begin position="68"/>
        <end position="225"/>
    </location>
</feature>
<sequence>MTTEDTYIFGYGSLVWKNNDFEFETKIPGFIKGFKRRFYQNSIDHRGVVEKPGAGCDASWEDIESAIMNGGVNFSVRYIGCIEITESMKRLDFQSRSLVAKECINRVCDFANLRPMKKRRVEKRIQQVINNQPCMEHTGTNVILNISSSCLQLTNSDTNEIIAKHDMPRISFASGGDSDSVNFVAYVAKDLMEWRACYVLDCGSGKAQTVISTMGQAFELRYKNFCNDDAERTHSWKRHQKPEIQHSPPAQKCEQEYYNDLPDKVPPQLEELPERRRERLTSNLIDLGEHNDYVNDEAAFPQSNNNNNTNSNNNNNNNATFSDVFNCPFDTTPYKLSAELQYSQLLIENWFHGPISRNEAELFLKNDGDFLVRESQQPGQFVLSGLNGTPKHLLLIDPQGIVRTKDRIFESITHLINYHWSNCLPIISSDSCLLLRTPVIRTTDLRE</sequence>
<dbReference type="InterPro" id="IPR000980">
    <property type="entry name" value="SH2"/>
</dbReference>
<feature type="domain" description="SH2" evidence="8">
    <location>
        <begin position="350"/>
        <end position="439"/>
    </location>
</feature>
<evidence type="ECO:0000256" key="2">
    <source>
        <dbReference type="ARBA" id="ARBA00022999"/>
    </source>
</evidence>
<dbReference type="GO" id="GO:0006751">
    <property type="term" value="P:glutathione catabolic process"/>
    <property type="evidence" value="ECO:0007669"/>
    <property type="project" value="InterPro"/>
</dbReference>
<feature type="compositionally biased region" description="Low complexity" evidence="6">
    <location>
        <begin position="303"/>
        <end position="317"/>
    </location>
</feature>
<evidence type="ECO:0000313" key="10">
    <source>
        <dbReference type="Proteomes" id="UP001153620"/>
    </source>
</evidence>
<proteinExistence type="inferred from homology"/>
<dbReference type="Gene3D" id="3.30.505.10">
    <property type="entry name" value="SH2 domain"/>
    <property type="match status" value="1"/>
</dbReference>
<dbReference type="SUPFAM" id="SSF55550">
    <property type="entry name" value="SH2 domain"/>
    <property type="match status" value="1"/>
</dbReference>
<dbReference type="GO" id="GO:0061928">
    <property type="term" value="F:glutathione specific gamma-glutamylcyclotransferase activity"/>
    <property type="evidence" value="ECO:0007669"/>
    <property type="project" value="UniProtKB-EC"/>
</dbReference>
<dbReference type="GO" id="GO:0035556">
    <property type="term" value="P:intracellular signal transduction"/>
    <property type="evidence" value="ECO:0007669"/>
    <property type="project" value="InterPro"/>
</dbReference>
<dbReference type="InterPro" id="IPR051235">
    <property type="entry name" value="CEP152/SHC-Transforming"/>
</dbReference>
<dbReference type="InterPro" id="IPR013024">
    <property type="entry name" value="GGCT-like"/>
</dbReference>
<dbReference type="PANTHER" id="PTHR10337">
    <property type="entry name" value="SHC TRANSFORMING PROTEIN"/>
    <property type="match status" value="1"/>
</dbReference>
<keyword evidence="3" id="KW-0456">Lyase</keyword>
<dbReference type="OrthoDB" id="9938362at2759"/>
<dbReference type="GO" id="GO:0030971">
    <property type="term" value="F:receptor tyrosine kinase binding"/>
    <property type="evidence" value="ECO:0007669"/>
    <property type="project" value="TreeGrafter"/>
</dbReference>
<keyword evidence="2 5" id="KW-0727">SH2 domain</keyword>
<evidence type="ECO:0000256" key="6">
    <source>
        <dbReference type="SAM" id="MobiDB-lite"/>
    </source>
</evidence>
<evidence type="ECO:0000256" key="1">
    <source>
        <dbReference type="ARBA" id="ARBA00009662"/>
    </source>
</evidence>
<reference evidence="9" key="1">
    <citation type="submission" date="2022-01" db="EMBL/GenBank/DDBJ databases">
        <authorList>
            <person name="King R."/>
        </authorList>
    </citation>
    <scope>NUCLEOTIDE SEQUENCE</scope>
</reference>
<dbReference type="EMBL" id="OU895878">
    <property type="protein sequence ID" value="CAG9802960.1"/>
    <property type="molecule type" value="Genomic_DNA"/>
</dbReference>
<dbReference type="AlphaFoldDB" id="A0A9N9WS18"/>
<dbReference type="Gene3D" id="2.30.29.30">
    <property type="entry name" value="Pleckstrin-homology domain (PH domain)/Phosphotyrosine-binding domain (PTB)"/>
    <property type="match status" value="1"/>
</dbReference>
<dbReference type="SMART" id="SM00462">
    <property type="entry name" value="PTB"/>
    <property type="match status" value="1"/>
</dbReference>
<evidence type="ECO:0000256" key="3">
    <source>
        <dbReference type="ARBA" id="ARBA00023239"/>
    </source>
</evidence>
<dbReference type="InterPro" id="IPR006840">
    <property type="entry name" value="ChaC"/>
</dbReference>
<dbReference type="PRINTS" id="PR00401">
    <property type="entry name" value="SH2DOMAIN"/>
</dbReference>
<dbReference type="CDD" id="cd09925">
    <property type="entry name" value="SH2_SHC"/>
    <property type="match status" value="1"/>
</dbReference>
<dbReference type="CDD" id="cd01209">
    <property type="entry name" value="PTB_Shc"/>
    <property type="match status" value="1"/>
</dbReference>
<evidence type="ECO:0000313" key="9">
    <source>
        <dbReference type="EMBL" id="CAG9802960.1"/>
    </source>
</evidence>
<gene>
    <name evidence="9" type="ORF">CHIRRI_LOCUS5865</name>
</gene>
<dbReference type="GO" id="GO:0007169">
    <property type="term" value="P:cell surface receptor protein tyrosine kinase signaling pathway"/>
    <property type="evidence" value="ECO:0007669"/>
    <property type="project" value="TreeGrafter"/>
</dbReference>
<dbReference type="InterPro" id="IPR035676">
    <property type="entry name" value="SHC_SH2"/>
</dbReference>